<evidence type="ECO:0000256" key="6">
    <source>
        <dbReference type="ARBA" id="ARBA00023136"/>
    </source>
</evidence>
<dbReference type="InterPro" id="IPR035906">
    <property type="entry name" value="MetI-like_sf"/>
</dbReference>
<evidence type="ECO:0000313" key="9">
    <source>
        <dbReference type="EMBL" id="MEQ4485636.1"/>
    </source>
</evidence>
<dbReference type="SUPFAM" id="SSF161098">
    <property type="entry name" value="MetI-like"/>
    <property type="match status" value="1"/>
</dbReference>
<evidence type="ECO:0000259" key="8">
    <source>
        <dbReference type="PROSITE" id="PS50928"/>
    </source>
</evidence>
<feature type="domain" description="ABC transmembrane type-1" evidence="8">
    <location>
        <begin position="68"/>
        <end position="280"/>
    </location>
</feature>
<organism evidence="9 10">
    <name type="scientific">Cohnella silvisoli</name>
    <dbReference type="NCBI Taxonomy" id="2873699"/>
    <lineage>
        <taxon>Bacteria</taxon>
        <taxon>Bacillati</taxon>
        <taxon>Bacillota</taxon>
        <taxon>Bacilli</taxon>
        <taxon>Bacillales</taxon>
        <taxon>Paenibacillaceae</taxon>
        <taxon>Cohnella</taxon>
    </lineage>
</organism>
<evidence type="ECO:0000256" key="7">
    <source>
        <dbReference type="RuleBase" id="RU363032"/>
    </source>
</evidence>
<dbReference type="InterPro" id="IPR051393">
    <property type="entry name" value="ABC_transporter_permease"/>
</dbReference>
<keyword evidence="10" id="KW-1185">Reference proteome</keyword>
<dbReference type="PANTHER" id="PTHR30193:SF1">
    <property type="entry name" value="ABC TRANSPORTER PERMEASE PROTEIN YESP-RELATED"/>
    <property type="match status" value="1"/>
</dbReference>
<keyword evidence="5 7" id="KW-1133">Transmembrane helix</keyword>
<dbReference type="Proteomes" id="UP001493487">
    <property type="component" value="Unassembled WGS sequence"/>
</dbReference>
<sequence>MNESRKDTVAFWLFVSPWVCGFALFSGEPLIASGLLSFTNYSLFAPPSFAGLDNYSALLNDALLAKSLKATLAYTLLAVPFHLVSTLALALLLHSAVVGQALLRTLYYLPSLVSGIAVALLWSSLMDPHSGFIHTFLSSVLGLKGPLLLQNPKSVIPSIVVMDLTSLGSTTLIFLAALQVLPAELFHAAKIDGAGRLKTLFKITLPLLSPVLLFNAVMDVISSLQVFTPAYIVTKGGPEWSSYFYVYYLFRAAFFQFDMGYASAMAWILLLLTFASICLIVALTRPFVYYENKPAASNKGGRRHVV</sequence>
<evidence type="ECO:0000313" key="10">
    <source>
        <dbReference type="Proteomes" id="UP001493487"/>
    </source>
</evidence>
<protein>
    <submittedName>
        <fullName evidence="9">Sugar ABC transporter permease</fullName>
    </submittedName>
</protein>
<dbReference type="RefSeq" id="WP_232188053.1">
    <property type="nucleotide sequence ID" value="NZ_JAIOAP010000015.1"/>
</dbReference>
<keyword evidence="3" id="KW-1003">Cell membrane</keyword>
<evidence type="ECO:0000256" key="3">
    <source>
        <dbReference type="ARBA" id="ARBA00022475"/>
    </source>
</evidence>
<comment type="caution">
    <text evidence="9">The sequence shown here is derived from an EMBL/GenBank/DDBJ whole genome shotgun (WGS) entry which is preliminary data.</text>
</comment>
<dbReference type="PANTHER" id="PTHR30193">
    <property type="entry name" value="ABC TRANSPORTER PERMEASE PROTEIN"/>
    <property type="match status" value="1"/>
</dbReference>
<feature type="transmembrane region" description="Helical" evidence="7">
    <location>
        <begin position="105"/>
        <end position="125"/>
    </location>
</feature>
<name>A0ABV1L1F1_9BACL</name>
<feature type="transmembrane region" description="Helical" evidence="7">
    <location>
        <begin position="9"/>
        <end position="27"/>
    </location>
</feature>
<reference evidence="9 10" key="1">
    <citation type="journal article" date="2023" name="Genome Announc.">
        <title>Pan-Genome Analyses of the Genus Cohnella and Proposal of the Novel Species Cohnella silvisoli sp. nov., Isolated from Forest Soil.</title>
        <authorList>
            <person name="Wang C."/>
            <person name="Mao L."/>
            <person name="Bao G."/>
            <person name="Zhu H."/>
        </authorList>
    </citation>
    <scope>NUCLEOTIDE SEQUENCE [LARGE SCALE GENOMIC DNA]</scope>
    <source>
        <strain evidence="9 10">NL03-T5-1</strain>
    </source>
</reference>
<accession>A0ABV1L1F1</accession>
<feature type="transmembrane region" description="Helical" evidence="7">
    <location>
        <begin position="203"/>
        <end position="228"/>
    </location>
</feature>
<keyword evidence="2 7" id="KW-0813">Transport</keyword>
<feature type="transmembrane region" description="Helical" evidence="7">
    <location>
        <begin position="161"/>
        <end position="183"/>
    </location>
</feature>
<keyword evidence="4 7" id="KW-0812">Transmembrane</keyword>
<proteinExistence type="inferred from homology"/>
<feature type="transmembrane region" description="Helical" evidence="7">
    <location>
        <begin position="263"/>
        <end position="283"/>
    </location>
</feature>
<feature type="transmembrane region" description="Helical" evidence="7">
    <location>
        <begin position="72"/>
        <end position="93"/>
    </location>
</feature>
<evidence type="ECO:0000256" key="4">
    <source>
        <dbReference type="ARBA" id="ARBA00022692"/>
    </source>
</evidence>
<dbReference type="PROSITE" id="PS50928">
    <property type="entry name" value="ABC_TM1"/>
    <property type="match status" value="1"/>
</dbReference>
<dbReference type="Pfam" id="PF00528">
    <property type="entry name" value="BPD_transp_1"/>
    <property type="match status" value="1"/>
</dbReference>
<dbReference type="EMBL" id="JASKHM010000016">
    <property type="protein sequence ID" value="MEQ4485636.1"/>
    <property type="molecule type" value="Genomic_DNA"/>
</dbReference>
<evidence type="ECO:0000256" key="2">
    <source>
        <dbReference type="ARBA" id="ARBA00022448"/>
    </source>
</evidence>
<comment type="similarity">
    <text evidence="7">Belongs to the binding-protein-dependent transport system permease family.</text>
</comment>
<dbReference type="CDD" id="cd06261">
    <property type="entry name" value="TM_PBP2"/>
    <property type="match status" value="1"/>
</dbReference>
<dbReference type="Gene3D" id="1.10.3720.10">
    <property type="entry name" value="MetI-like"/>
    <property type="match status" value="1"/>
</dbReference>
<gene>
    <name evidence="9" type="ORF">QJS35_24930</name>
</gene>
<dbReference type="InterPro" id="IPR000515">
    <property type="entry name" value="MetI-like"/>
</dbReference>
<keyword evidence="6 7" id="KW-0472">Membrane</keyword>
<comment type="subcellular location">
    <subcellularLocation>
        <location evidence="1 7">Cell membrane</location>
        <topology evidence="1 7">Multi-pass membrane protein</topology>
    </subcellularLocation>
</comment>
<evidence type="ECO:0000256" key="5">
    <source>
        <dbReference type="ARBA" id="ARBA00022989"/>
    </source>
</evidence>
<evidence type="ECO:0000256" key="1">
    <source>
        <dbReference type="ARBA" id="ARBA00004651"/>
    </source>
</evidence>